<accession>A0A9J6P356</accession>
<reference evidence="1" key="1">
    <citation type="journal article" date="2021" name="mSystems">
        <title>Bacteria and Archaea Synergistically Convert Glycine Betaine to Biogenic Methane in the Formosa Cold Seep of the South China Sea.</title>
        <authorList>
            <person name="Li L."/>
            <person name="Zhang W."/>
            <person name="Zhang S."/>
            <person name="Song L."/>
            <person name="Sun Q."/>
            <person name="Zhang H."/>
            <person name="Xiang H."/>
            <person name="Dong X."/>
        </authorList>
    </citation>
    <scope>NUCLEOTIDE SEQUENCE</scope>
    <source>
        <strain evidence="1">ZWT</strain>
    </source>
</reference>
<dbReference type="EMBL" id="JAGSOJ010000003">
    <property type="protein sequence ID" value="MCM1991186.1"/>
    <property type="molecule type" value="Genomic_DNA"/>
</dbReference>
<keyword evidence="2" id="KW-1185">Reference proteome</keyword>
<dbReference type="Proteomes" id="UP001056429">
    <property type="component" value="Unassembled WGS sequence"/>
</dbReference>
<dbReference type="AlphaFoldDB" id="A0A9J6P356"/>
<comment type="caution">
    <text evidence="1">The sequence shown here is derived from an EMBL/GenBank/DDBJ whole genome shotgun (WGS) entry which is preliminary data.</text>
</comment>
<sequence length="261" mass="29101">MIPIEELYANKIFLNAVLPLLKVIVEKKENLSKKFNNKNVLIQISAKDSDGKVGTHYKVEDGLWTVVKGITPSPDIELEFKSIPALNNFFRGKSKKLPKIRGFKNIGLLISTFKALITMSNLLGATSPPKDTQEKDLLAQLYFYLLSSGISQLNKAGHPEVSKWVKRSPDRVYAWVIEGKPELSAYIRIKAGKSKASRGIYKRSKPFFTMHFDSVDSALGILLETDNLIESTISEKLVMEGAPEFGAQLGEYMTLVGSYAK</sequence>
<proteinExistence type="predicted"/>
<dbReference type="RefSeq" id="WP_250860294.1">
    <property type="nucleotide sequence ID" value="NZ_JAGSOJ010000003.1"/>
</dbReference>
<evidence type="ECO:0008006" key="3">
    <source>
        <dbReference type="Google" id="ProtNLM"/>
    </source>
</evidence>
<gene>
    <name evidence="1" type="ORF">KDK92_15740</name>
</gene>
<organism evidence="1 2">
    <name type="scientific">Oceanirhabdus seepicola</name>
    <dbReference type="NCBI Taxonomy" id="2828781"/>
    <lineage>
        <taxon>Bacteria</taxon>
        <taxon>Bacillati</taxon>
        <taxon>Bacillota</taxon>
        <taxon>Clostridia</taxon>
        <taxon>Eubacteriales</taxon>
        <taxon>Clostridiaceae</taxon>
        <taxon>Oceanirhabdus</taxon>
    </lineage>
</organism>
<reference evidence="1" key="2">
    <citation type="submission" date="2021-04" db="EMBL/GenBank/DDBJ databases">
        <authorList>
            <person name="Dong X."/>
        </authorList>
    </citation>
    <scope>NUCLEOTIDE SEQUENCE</scope>
    <source>
        <strain evidence="1">ZWT</strain>
    </source>
</reference>
<name>A0A9J6P356_9CLOT</name>
<protein>
    <recommendedName>
        <fullName evidence="3">SCP2 domain-containing protein</fullName>
    </recommendedName>
</protein>
<evidence type="ECO:0000313" key="1">
    <source>
        <dbReference type="EMBL" id="MCM1991186.1"/>
    </source>
</evidence>
<evidence type="ECO:0000313" key="2">
    <source>
        <dbReference type="Proteomes" id="UP001056429"/>
    </source>
</evidence>